<evidence type="ECO:0000256" key="3">
    <source>
        <dbReference type="SAM" id="MobiDB-lite"/>
    </source>
</evidence>
<dbReference type="GO" id="GO:0004016">
    <property type="term" value="F:adenylate cyclase activity"/>
    <property type="evidence" value="ECO:0007669"/>
    <property type="project" value="TreeGrafter"/>
</dbReference>
<name>A0A2U1FG69_9PSEU</name>
<dbReference type="Pfam" id="PF13191">
    <property type="entry name" value="AAA_16"/>
    <property type="match status" value="1"/>
</dbReference>
<dbReference type="Gene3D" id="1.10.10.10">
    <property type="entry name" value="Winged helix-like DNA-binding domain superfamily/Winged helix DNA-binding domain"/>
    <property type="match status" value="1"/>
</dbReference>
<accession>A0A2U1FG69</accession>
<reference evidence="5 6" key="1">
    <citation type="submission" date="2018-04" db="EMBL/GenBank/DDBJ databases">
        <title>Genomic Encyclopedia of Type Strains, Phase IV (KMG-IV): sequencing the most valuable type-strain genomes for metagenomic binning, comparative biology and taxonomic classification.</title>
        <authorList>
            <person name="Goeker M."/>
        </authorList>
    </citation>
    <scope>NUCLEOTIDE SEQUENCE [LARGE SCALE GENOMIC DNA]</scope>
    <source>
        <strain evidence="5 6">DSM 45771</strain>
    </source>
</reference>
<dbReference type="Proteomes" id="UP000245639">
    <property type="component" value="Unassembled WGS sequence"/>
</dbReference>
<dbReference type="GO" id="GO:0005524">
    <property type="term" value="F:ATP binding"/>
    <property type="evidence" value="ECO:0007669"/>
    <property type="project" value="UniProtKB-KW"/>
</dbReference>
<organism evidence="5 6">
    <name type="scientific">Actinomycetospora cinnamomea</name>
    <dbReference type="NCBI Taxonomy" id="663609"/>
    <lineage>
        <taxon>Bacteria</taxon>
        <taxon>Bacillati</taxon>
        <taxon>Actinomycetota</taxon>
        <taxon>Actinomycetes</taxon>
        <taxon>Pseudonocardiales</taxon>
        <taxon>Pseudonocardiaceae</taxon>
        <taxon>Actinomycetospora</taxon>
    </lineage>
</organism>
<dbReference type="AlphaFoldDB" id="A0A2U1FG69"/>
<feature type="region of interest" description="Disordered" evidence="3">
    <location>
        <begin position="240"/>
        <end position="267"/>
    </location>
</feature>
<dbReference type="RefSeq" id="WP_116708132.1">
    <property type="nucleotide sequence ID" value="NZ_QEKW01000004.1"/>
</dbReference>
<dbReference type="EMBL" id="QEKW01000004">
    <property type="protein sequence ID" value="PVZ11147.1"/>
    <property type="molecule type" value="Genomic_DNA"/>
</dbReference>
<keyword evidence="6" id="KW-1185">Reference proteome</keyword>
<evidence type="ECO:0000256" key="1">
    <source>
        <dbReference type="ARBA" id="ARBA00022741"/>
    </source>
</evidence>
<dbReference type="InterPro" id="IPR011990">
    <property type="entry name" value="TPR-like_helical_dom_sf"/>
</dbReference>
<dbReference type="InterPro" id="IPR041664">
    <property type="entry name" value="AAA_16"/>
</dbReference>
<dbReference type="PANTHER" id="PTHR16305:SF28">
    <property type="entry name" value="GUANYLATE CYCLASE DOMAIN-CONTAINING PROTEIN"/>
    <property type="match status" value="1"/>
</dbReference>
<protein>
    <submittedName>
        <fullName evidence="5">Adenylate/guanylate cyclase</fullName>
    </submittedName>
</protein>
<dbReference type="Pfam" id="PF03704">
    <property type="entry name" value="BTAD"/>
    <property type="match status" value="1"/>
</dbReference>
<feature type="region of interest" description="Disordered" evidence="3">
    <location>
        <begin position="1022"/>
        <end position="1056"/>
    </location>
</feature>
<dbReference type="Gene3D" id="1.25.40.10">
    <property type="entry name" value="Tetratricopeptide repeat domain"/>
    <property type="match status" value="1"/>
</dbReference>
<evidence type="ECO:0000313" key="5">
    <source>
        <dbReference type="EMBL" id="PVZ11147.1"/>
    </source>
</evidence>
<evidence type="ECO:0000313" key="6">
    <source>
        <dbReference type="Proteomes" id="UP000245639"/>
    </source>
</evidence>
<dbReference type="OrthoDB" id="4017436at2"/>
<dbReference type="InterPro" id="IPR016032">
    <property type="entry name" value="Sig_transdc_resp-reg_C-effctor"/>
</dbReference>
<dbReference type="InterPro" id="IPR005158">
    <property type="entry name" value="BTAD"/>
</dbReference>
<dbReference type="SUPFAM" id="SSF48452">
    <property type="entry name" value="TPR-like"/>
    <property type="match status" value="1"/>
</dbReference>
<dbReference type="SUPFAM" id="SSF46894">
    <property type="entry name" value="C-terminal effector domain of the bipartite response regulators"/>
    <property type="match status" value="1"/>
</dbReference>
<dbReference type="PANTHER" id="PTHR16305">
    <property type="entry name" value="TESTICULAR SOLUBLE ADENYLYL CYCLASE"/>
    <property type="match status" value="1"/>
</dbReference>
<feature type="domain" description="Bacterial transcriptional activator" evidence="4">
    <location>
        <begin position="97"/>
        <end position="241"/>
    </location>
</feature>
<feature type="compositionally biased region" description="Low complexity" evidence="3">
    <location>
        <begin position="244"/>
        <end position="265"/>
    </location>
</feature>
<evidence type="ECO:0000256" key="2">
    <source>
        <dbReference type="ARBA" id="ARBA00022840"/>
    </source>
</evidence>
<proteinExistence type="predicted"/>
<gene>
    <name evidence="5" type="ORF">C8D89_104362</name>
</gene>
<keyword evidence="1" id="KW-0547">Nucleotide-binding</keyword>
<dbReference type="SMART" id="SM01043">
    <property type="entry name" value="BTAD"/>
    <property type="match status" value="1"/>
</dbReference>
<sequence length="1056" mass="112065">MLHVALLGQQVIADEEGGHRPCSSRGLALAAYLVAHAGAVVPRRRLAALFWPDSTDAQALTNLRRELHHLRHAVGQAPVLGAETAGLAWRDVAEVTVDLRVFDRAARDAVDAAAREDTAAVVSHGGAALAQYRGAFLPEVDDEWAVRVREDRETCCARVCSLLAEALARTGDPGAAEDVARRRVRLRPLEEAGYRALMRLQLEQADHAGAVSAYERCASVLGRELGVTPGAETRRLLDTPSLHGTASGAGPPDAAGGAPAAPGRAHGTRNALVGREAELAALGRAWRRALAGGPGLVLVRGEAGVGKTRLVGEFAAVVRDGDGLVAESGCYGTSDRLALAPVADWLRVPALRASIEGLDPVWRLEVERLVPRDERPDDRLLDGSRAMVDAWRRHRFVEGLARAFLQVGRPLLLVLENLHWGDQETLDFLSHLLGRAGDAPLLIVGTARDGPGAVDEWFPRVRATGAASELPLDPLSVEGTARLATVVTGRPPDDAAALHAVTGGLPLHVVEALSAGAADTAGPARGDLAAMLRARFDEVGPTAREVAALAAAVGREFSLALLVEASELDADAVVRALDELWRRRIVRETGPGYDFSHELLREAADALASPPTRWLLHRRLAGALEELHADGLDAVSARLARHHALGGRPERAVAAYRRAADVAASRFAHGEAIRLLREALGLVRALPPGQHRDEEELAVRNALAAPLNARHGYASAAVRETLEASVALAHRIGRRDAELSALVGLWTARFVGGAVIEADAIAARALAMVDAAPALAVPAHFAAGGSALGLGRLREGLRHFAVVAEAGDTVSLSVGSRPDVHGAGWSAHAHWLLGDDDRARETAAGAVAAARRIEHPYSLAIALAYEAVTHQLRDDRASVEASVAELTELCERYGFAYYREWAPLLTGWARGGRAGAESARRGIDGLRATGAFFRMPYWLTLVADIALRRGRPDEARAVLDAAIADARSRGDVWWLPEVLRRRAAFDEDPAALERLAVAADLAREHGSTALLRRCRGDLGARGVAPDGHVPASATGDGELPGARRHAERSPAGRRGG</sequence>
<dbReference type="GO" id="GO:0006355">
    <property type="term" value="P:regulation of DNA-templated transcription"/>
    <property type="evidence" value="ECO:0007669"/>
    <property type="project" value="InterPro"/>
</dbReference>
<dbReference type="SUPFAM" id="SSF52540">
    <property type="entry name" value="P-loop containing nucleoside triphosphate hydrolases"/>
    <property type="match status" value="1"/>
</dbReference>
<evidence type="ECO:0000259" key="4">
    <source>
        <dbReference type="SMART" id="SM01043"/>
    </source>
</evidence>
<dbReference type="GO" id="GO:0003677">
    <property type="term" value="F:DNA binding"/>
    <property type="evidence" value="ECO:0007669"/>
    <property type="project" value="InterPro"/>
</dbReference>
<dbReference type="GO" id="GO:0005737">
    <property type="term" value="C:cytoplasm"/>
    <property type="evidence" value="ECO:0007669"/>
    <property type="project" value="TreeGrafter"/>
</dbReference>
<dbReference type="InterPro" id="IPR036388">
    <property type="entry name" value="WH-like_DNA-bd_sf"/>
</dbReference>
<keyword evidence="2" id="KW-0067">ATP-binding</keyword>
<comment type="caution">
    <text evidence="5">The sequence shown here is derived from an EMBL/GenBank/DDBJ whole genome shotgun (WGS) entry which is preliminary data.</text>
</comment>
<dbReference type="InterPro" id="IPR027417">
    <property type="entry name" value="P-loop_NTPase"/>
</dbReference>